<accession>A0AAD1S0U5</accession>
<dbReference type="EMBL" id="OW240915">
    <property type="protein sequence ID" value="CAH2284401.1"/>
    <property type="molecule type" value="Genomic_DNA"/>
</dbReference>
<name>A0AAD1S0U5_PELCU</name>
<dbReference type="Proteomes" id="UP001295444">
    <property type="component" value="Chromosome 04"/>
</dbReference>
<protein>
    <submittedName>
        <fullName evidence="2">Uncharacterized protein</fullName>
    </submittedName>
</protein>
<evidence type="ECO:0000313" key="2">
    <source>
        <dbReference type="EMBL" id="CAH2284401.1"/>
    </source>
</evidence>
<keyword evidence="4" id="KW-1185">Reference proteome</keyword>
<gene>
    <name evidence="3" type="ORF">PECUL_23A041694</name>
    <name evidence="2" type="ORF">PECUL_23A060111</name>
</gene>
<evidence type="ECO:0000313" key="4">
    <source>
        <dbReference type="Proteomes" id="UP001295444"/>
    </source>
</evidence>
<dbReference type="EMBL" id="OW240915">
    <property type="protein sequence ID" value="CAH2284402.1"/>
    <property type="molecule type" value="Genomic_DNA"/>
</dbReference>
<feature type="region of interest" description="Disordered" evidence="1">
    <location>
        <begin position="1"/>
        <end position="22"/>
    </location>
</feature>
<proteinExistence type="predicted"/>
<evidence type="ECO:0000313" key="3">
    <source>
        <dbReference type="EMBL" id="CAH2284402.1"/>
    </source>
</evidence>
<organism evidence="2 4">
    <name type="scientific">Pelobates cultripes</name>
    <name type="common">Western spadefoot toad</name>
    <dbReference type="NCBI Taxonomy" id="61616"/>
    <lineage>
        <taxon>Eukaryota</taxon>
        <taxon>Metazoa</taxon>
        <taxon>Chordata</taxon>
        <taxon>Craniata</taxon>
        <taxon>Vertebrata</taxon>
        <taxon>Euteleostomi</taxon>
        <taxon>Amphibia</taxon>
        <taxon>Batrachia</taxon>
        <taxon>Anura</taxon>
        <taxon>Pelobatoidea</taxon>
        <taxon>Pelobatidae</taxon>
        <taxon>Pelobates</taxon>
    </lineage>
</organism>
<dbReference type="AlphaFoldDB" id="A0AAD1S0U5"/>
<reference evidence="2" key="1">
    <citation type="submission" date="2022-03" db="EMBL/GenBank/DDBJ databases">
        <authorList>
            <person name="Alioto T."/>
            <person name="Alioto T."/>
            <person name="Gomez Garrido J."/>
        </authorList>
    </citation>
    <scope>NUCLEOTIDE SEQUENCE</scope>
</reference>
<evidence type="ECO:0000256" key="1">
    <source>
        <dbReference type="SAM" id="MobiDB-lite"/>
    </source>
</evidence>
<sequence>MESSETESEQEEILSESDDEDLYNSGAFFHEQGSLTGSGVDPKAVVDDSTCLDPQGEPLLGKAGWKAKKGLDFSLRKCQDKILDVLGPSAKFFNMVETALAKGTLADLLAIRGWIQRSICLIGIANTALSMERRKAILIMIEPKLVNLAISEPRSQAKGLLFGDKFVEELGSYVGTFMVLDKAQANTKQVFSQKVLPESAQGRQISGPSARLFLPEFVPGFSWLCALQISGT</sequence>